<protein>
    <submittedName>
        <fullName evidence="9">MFS general substrate transporter</fullName>
    </submittedName>
</protein>
<sequence>MAEKPAQASTDVSSAPTTQEPCIATPERDRDSTVSDTYRLKSELVSKAFSEMGIGRYQWQLLLVTGFGWATDNMLIQGLSLSLTPVALEFNPARVSYLVVAFYVALTIGATIWGVNCDIIGRRPAFNITLFISGIFCCAAAASPNFGTCCALWALAGIGAGGGVPVDLLIFLEFVPPGQQWLLTLLSAMWCVGQIIAAVVGWGLLLHFSCAAGEEGGCRWEDNMGWRYMLITLGGLTLLFAVIRIAVFGIPESPRYLIAVGDDAGAVASVDYVARKNGKVSPLTVADFEAVDRRMGMTSSVEAEKKKRSVLGVVVASVKDYRGKHIRALFSTRKMGIHCTVLWTIWAAVGISFPLYFSFLPSYLAARFTTTNTQNDVYKNYFIVSIVGLTGPFIAGYLIETRLGRRWAMALAFTVSGVFLFLYTRAASEAADLGFQCAVSILGNFSYAILYTYTAESLPAPHRGTGNGIASCLVRIMGVFAPIISANTGFTTVPIYVSAGLWLLCGVLTCCLQFETYGGSAI</sequence>
<keyword evidence="5 7" id="KW-0472">Membrane</keyword>
<organism evidence="9 10">
    <name type="scientific">Morchella conica CCBAS932</name>
    <dbReference type="NCBI Taxonomy" id="1392247"/>
    <lineage>
        <taxon>Eukaryota</taxon>
        <taxon>Fungi</taxon>
        <taxon>Dikarya</taxon>
        <taxon>Ascomycota</taxon>
        <taxon>Pezizomycotina</taxon>
        <taxon>Pezizomycetes</taxon>
        <taxon>Pezizales</taxon>
        <taxon>Morchellaceae</taxon>
        <taxon>Morchella</taxon>
    </lineage>
</organism>
<dbReference type="InterPro" id="IPR036259">
    <property type="entry name" value="MFS_trans_sf"/>
</dbReference>
<keyword evidence="10" id="KW-1185">Reference proteome</keyword>
<feature type="transmembrane region" description="Helical" evidence="7">
    <location>
        <begin position="182"/>
        <end position="205"/>
    </location>
</feature>
<dbReference type="GO" id="GO:0022857">
    <property type="term" value="F:transmembrane transporter activity"/>
    <property type="evidence" value="ECO:0007669"/>
    <property type="project" value="InterPro"/>
</dbReference>
<name>A0A3N4KC32_9PEZI</name>
<keyword evidence="4 7" id="KW-1133">Transmembrane helix</keyword>
<dbReference type="EMBL" id="ML119168">
    <property type="protein sequence ID" value="RPB08094.1"/>
    <property type="molecule type" value="Genomic_DNA"/>
</dbReference>
<feature type="transmembrane region" description="Helical" evidence="7">
    <location>
        <begin position="125"/>
        <end position="146"/>
    </location>
</feature>
<evidence type="ECO:0000256" key="5">
    <source>
        <dbReference type="ARBA" id="ARBA00023136"/>
    </source>
</evidence>
<evidence type="ECO:0000256" key="2">
    <source>
        <dbReference type="ARBA" id="ARBA00022448"/>
    </source>
</evidence>
<dbReference type="PROSITE" id="PS50850">
    <property type="entry name" value="MFS"/>
    <property type="match status" value="1"/>
</dbReference>
<dbReference type="Pfam" id="PF07690">
    <property type="entry name" value="MFS_1"/>
    <property type="match status" value="1"/>
</dbReference>
<keyword evidence="2" id="KW-0813">Transport</keyword>
<evidence type="ECO:0000256" key="7">
    <source>
        <dbReference type="SAM" id="Phobius"/>
    </source>
</evidence>
<dbReference type="InterPro" id="IPR020846">
    <property type="entry name" value="MFS_dom"/>
</dbReference>
<evidence type="ECO:0000256" key="6">
    <source>
        <dbReference type="SAM" id="MobiDB-lite"/>
    </source>
</evidence>
<evidence type="ECO:0000313" key="10">
    <source>
        <dbReference type="Proteomes" id="UP000277580"/>
    </source>
</evidence>
<feature type="transmembrane region" description="Helical" evidence="7">
    <location>
        <begin position="380"/>
        <end position="400"/>
    </location>
</feature>
<dbReference type="PANTHER" id="PTHR23511">
    <property type="entry name" value="SYNAPTIC VESICLE GLYCOPROTEIN 2"/>
    <property type="match status" value="1"/>
</dbReference>
<dbReference type="SUPFAM" id="SSF103473">
    <property type="entry name" value="MFS general substrate transporter"/>
    <property type="match status" value="1"/>
</dbReference>
<feature type="transmembrane region" description="Helical" evidence="7">
    <location>
        <begin position="95"/>
        <end position="113"/>
    </location>
</feature>
<feature type="region of interest" description="Disordered" evidence="6">
    <location>
        <begin position="1"/>
        <end position="31"/>
    </location>
</feature>
<feature type="transmembrane region" description="Helical" evidence="7">
    <location>
        <begin position="152"/>
        <end position="175"/>
    </location>
</feature>
<gene>
    <name evidence="9" type="ORF">P167DRAFT_608950</name>
</gene>
<dbReference type="PANTHER" id="PTHR23511:SF5">
    <property type="entry name" value="MAJOR FACILITATOR-TYPE TRANSPORTER HXNZ-RELATED"/>
    <property type="match status" value="1"/>
</dbReference>
<dbReference type="GO" id="GO:0016020">
    <property type="term" value="C:membrane"/>
    <property type="evidence" value="ECO:0007669"/>
    <property type="project" value="UniProtKB-SubCell"/>
</dbReference>
<evidence type="ECO:0000256" key="1">
    <source>
        <dbReference type="ARBA" id="ARBA00004141"/>
    </source>
</evidence>
<feature type="transmembrane region" description="Helical" evidence="7">
    <location>
        <begin position="407"/>
        <end position="427"/>
    </location>
</feature>
<evidence type="ECO:0000259" key="8">
    <source>
        <dbReference type="PROSITE" id="PS50850"/>
    </source>
</evidence>
<dbReference type="AlphaFoldDB" id="A0A3N4KC32"/>
<dbReference type="InterPro" id="IPR011701">
    <property type="entry name" value="MFS"/>
</dbReference>
<feature type="domain" description="Major facilitator superfamily (MFS) profile" evidence="8">
    <location>
        <begin position="58"/>
        <end position="517"/>
    </location>
</feature>
<dbReference type="OrthoDB" id="4139357at2759"/>
<accession>A0A3N4KC32</accession>
<feature type="transmembrane region" description="Helical" evidence="7">
    <location>
        <begin position="433"/>
        <end position="453"/>
    </location>
</feature>
<keyword evidence="3 7" id="KW-0812">Transmembrane</keyword>
<reference evidence="9 10" key="1">
    <citation type="journal article" date="2018" name="Nat. Ecol. Evol.">
        <title>Pezizomycetes genomes reveal the molecular basis of ectomycorrhizal truffle lifestyle.</title>
        <authorList>
            <person name="Murat C."/>
            <person name="Payen T."/>
            <person name="Noel B."/>
            <person name="Kuo A."/>
            <person name="Morin E."/>
            <person name="Chen J."/>
            <person name="Kohler A."/>
            <person name="Krizsan K."/>
            <person name="Balestrini R."/>
            <person name="Da Silva C."/>
            <person name="Montanini B."/>
            <person name="Hainaut M."/>
            <person name="Levati E."/>
            <person name="Barry K.W."/>
            <person name="Belfiori B."/>
            <person name="Cichocki N."/>
            <person name="Clum A."/>
            <person name="Dockter R.B."/>
            <person name="Fauchery L."/>
            <person name="Guy J."/>
            <person name="Iotti M."/>
            <person name="Le Tacon F."/>
            <person name="Lindquist E.A."/>
            <person name="Lipzen A."/>
            <person name="Malagnac F."/>
            <person name="Mello A."/>
            <person name="Molinier V."/>
            <person name="Miyauchi S."/>
            <person name="Poulain J."/>
            <person name="Riccioni C."/>
            <person name="Rubini A."/>
            <person name="Sitrit Y."/>
            <person name="Splivallo R."/>
            <person name="Traeger S."/>
            <person name="Wang M."/>
            <person name="Zifcakova L."/>
            <person name="Wipf D."/>
            <person name="Zambonelli A."/>
            <person name="Paolocci F."/>
            <person name="Nowrousian M."/>
            <person name="Ottonello S."/>
            <person name="Baldrian P."/>
            <person name="Spatafora J.W."/>
            <person name="Henrissat B."/>
            <person name="Nagy L.G."/>
            <person name="Aury J.M."/>
            <person name="Wincker P."/>
            <person name="Grigoriev I.V."/>
            <person name="Bonfante P."/>
            <person name="Martin F.M."/>
        </authorList>
    </citation>
    <scope>NUCLEOTIDE SEQUENCE [LARGE SCALE GENOMIC DNA]</scope>
    <source>
        <strain evidence="9 10">CCBAS932</strain>
    </source>
</reference>
<comment type="subcellular location">
    <subcellularLocation>
        <location evidence="1">Membrane</location>
        <topology evidence="1">Multi-pass membrane protein</topology>
    </subcellularLocation>
</comment>
<evidence type="ECO:0000313" key="9">
    <source>
        <dbReference type="EMBL" id="RPB08094.1"/>
    </source>
</evidence>
<feature type="compositionally biased region" description="Polar residues" evidence="6">
    <location>
        <begin position="7"/>
        <end position="20"/>
    </location>
</feature>
<dbReference type="Proteomes" id="UP000277580">
    <property type="component" value="Unassembled WGS sequence"/>
</dbReference>
<dbReference type="Gene3D" id="1.20.1250.20">
    <property type="entry name" value="MFS general substrate transporter like domains"/>
    <property type="match status" value="1"/>
</dbReference>
<feature type="transmembrane region" description="Helical" evidence="7">
    <location>
        <begin position="225"/>
        <end position="247"/>
    </location>
</feature>
<evidence type="ECO:0000256" key="3">
    <source>
        <dbReference type="ARBA" id="ARBA00022692"/>
    </source>
</evidence>
<feature type="transmembrane region" description="Helical" evidence="7">
    <location>
        <begin position="341"/>
        <end position="360"/>
    </location>
</feature>
<dbReference type="InParanoid" id="A0A3N4KC32"/>
<evidence type="ECO:0000256" key="4">
    <source>
        <dbReference type="ARBA" id="ARBA00022989"/>
    </source>
</evidence>
<feature type="transmembrane region" description="Helical" evidence="7">
    <location>
        <begin position="495"/>
        <end position="514"/>
    </location>
</feature>
<proteinExistence type="predicted"/>